<evidence type="ECO:0000256" key="2">
    <source>
        <dbReference type="ARBA" id="ARBA00022884"/>
    </source>
</evidence>
<evidence type="ECO:0000313" key="6">
    <source>
        <dbReference type="EMBL" id="GAU28551.1"/>
    </source>
</evidence>
<protein>
    <recommendedName>
        <fullName evidence="5">tRNA-binding domain-containing protein</fullName>
    </recommendedName>
</protein>
<keyword evidence="7" id="KW-1185">Reference proteome</keyword>
<keyword evidence="4" id="KW-0732">Signal</keyword>
<evidence type="ECO:0000259" key="5">
    <source>
        <dbReference type="PROSITE" id="PS50886"/>
    </source>
</evidence>
<name>A0A2Z6M9E8_TRISU</name>
<feature type="signal peptide" evidence="4">
    <location>
        <begin position="1"/>
        <end position="24"/>
    </location>
</feature>
<dbReference type="Gene3D" id="2.40.50.140">
    <property type="entry name" value="Nucleic acid-binding proteins"/>
    <property type="match status" value="1"/>
</dbReference>
<evidence type="ECO:0000256" key="4">
    <source>
        <dbReference type="SAM" id="SignalP"/>
    </source>
</evidence>
<gene>
    <name evidence="6" type="ORF">TSUD_268900</name>
</gene>
<evidence type="ECO:0000256" key="3">
    <source>
        <dbReference type="PROSITE-ProRule" id="PRU00209"/>
    </source>
</evidence>
<dbReference type="GO" id="GO:0000049">
    <property type="term" value="F:tRNA binding"/>
    <property type="evidence" value="ECO:0007669"/>
    <property type="project" value="UniProtKB-UniRule"/>
</dbReference>
<dbReference type="PROSITE" id="PS50886">
    <property type="entry name" value="TRBD"/>
    <property type="match status" value="1"/>
</dbReference>
<dbReference type="Pfam" id="PF01588">
    <property type="entry name" value="tRNA_bind"/>
    <property type="match status" value="1"/>
</dbReference>
<dbReference type="OrthoDB" id="19141at2759"/>
<dbReference type="InterPro" id="IPR012340">
    <property type="entry name" value="NA-bd_OB-fold"/>
</dbReference>
<dbReference type="Proteomes" id="UP000242715">
    <property type="component" value="Unassembled WGS sequence"/>
</dbReference>
<dbReference type="EMBL" id="DF973375">
    <property type="protein sequence ID" value="GAU28551.1"/>
    <property type="molecule type" value="Genomic_DNA"/>
</dbReference>
<dbReference type="AlphaFoldDB" id="A0A2Z6M9E8"/>
<evidence type="ECO:0000313" key="7">
    <source>
        <dbReference type="Proteomes" id="UP000242715"/>
    </source>
</evidence>
<evidence type="ECO:0000256" key="1">
    <source>
        <dbReference type="ARBA" id="ARBA00022555"/>
    </source>
</evidence>
<feature type="chain" id="PRO_5016393257" description="tRNA-binding domain-containing protein" evidence="4">
    <location>
        <begin position="25"/>
        <end position="149"/>
    </location>
</feature>
<organism evidence="6 7">
    <name type="scientific">Trifolium subterraneum</name>
    <name type="common">Subterranean clover</name>
    <dbReference type="NCBI Taxonomy" id="3900"/>
    <lineage>
        <taxon>Eukaryota</taxon>
        <taxon>Viridiplantae</taxon>
        <taxon>Streptophyta</taxon>
        <taxon>Embryophyta</taxon>
        <taxon>Tracheophyta</taxon>
        <taxon>Spermatophyta</taxon>
        <taxon>Magnoliopsida</taxon>
        <taxon>eudicotyledons</taxon>
        <taxon>Gunneridae</taxon>
        <taxon>Pentapetalae</taxon>
        <taxon>rosids</taxon>
        <taxon>fabids</taxon>
        <taxon>Fabales</taxon>
        <taxon>Fabaceae</taxon>
        <taxon>Papilionoideae</taxon>
        <taxon>50 kb inversion clade</taxon>
        <taxon>NPAAA clade</taxon>
        <taxon>Hologalegina</taxon>
        <taxon>IRL clade</taxon>
        <taxon>Trifolieae</taxon>
        <taxon>Trifolium</taxon>
    </lineage>
</organism>
<dbReference type="PANTHER" id="PTHR11586">
    <property type="entry name" value="TRNA-AMINOACYLATION COFACTOR ARC1 FAMILY MEMBER"/>
    <property type="match status" value="1"/>
</dbReference>
<sequence length="149" mass="16143">MANVLKSSTVVMLSFLSSGTTTLSRTTTTTHCSFLPKFPFFSLSSSSRSKTPSGFSSFCTLSSEPVTEPIAVENNAENDNKSTIKDAAGLLDIRVGQIVKAWKHDEAESLYVEEVDIGESEPRIICSGLVNYIPLENLQFVTVKVCGVL</sequence>
<keyword evidence="1 3" id="KW-0820">tRNA-binding</keyword>
<dbReference type="InterPro" id="IPR002547">
    <property type="entry name" value="tRNA-bd_dom"/>
</dbReference>
<accession>A0A2Z6M9E8</accession>
<keyword evidence="2 3" id="KW-0694">RNA-binding</keyword>
<dbReference type="InterPro" id="IPR051270">
    <property type="entry name" value="Tyrosine-tRNA_ligase_regulator"/>
</dbReference>
<reference evidence="7" key="1">
    <citation type="journal article" date="2017" name="Front. Plant Sci.">
        <title>Climate Clever Clovers: New Paradigm to Reduce the Environmental Footprint of Ruminants by Breeding Low Methanogenic Forages Utilizing Haplotype Variation.</title>
        <authorList>
            <person name="Kaur P."/>
            <person name="Appels R."/>
            <person name="Bayer P.E."/>
            <person name="Keeble-Gagnere G."/>
            <person name="Wang J."/>
            <person name="Hirakawa H."/>
            <person name="Shirasawa K."/>
            <person name="Vercoe P."/>
            <person name="Stefanova K."/>
            <person name="Durmic Z."/>
            <person name="Nichols P."/>
            <person name="Revell C."/>
            <person name="Isobe S.N."/>
            <person name="Edwards D."/>
            <person name="Erskine W."/>
        </authorList>
    </citation>
    <scope>NUCLEOTIDE SEQUENCE [LARGE SCALE GENOMIC DNA]</scope>
    <source>
        <strain evidence="7">cv. Daliak</strain>
    </source>
</reference>
<dbReference type="PANTHER" id="PTHR11586:SF47">
    <property type="entry name" value="NUCLEIC ACID-BINDING, OB-FOLD-LIKE PROTEIN"/>
    <property type="match status" value="1"/>
</dbReference>
<dbReference type="SUPFAM" id="SSF50249">
    <property type="entry name" value="Nucleic acid-binding proteins"/>
    <property type="match status" value="1"/>
</dbReference>
<feature type="domain" description="TRNA-binding" evidence="5">
    <location>
        <begin position="87"/>
        <end position="149"/>
    </location>
</feature>
<proteinExistence type="predicted"/>